<gene>
    <name evidence="6" type="ORF">RI129_012497</name>
</gene>
<comment type="caution">
    <text evidence="6">The sequence shown here is derived from an EMBL/GenBank/DDBJ whole genome shotgun (WGS) entry which is preliminary data.</text>
</comment>
<comment type="similarity">
    <text evidence="1 4">Belongs to the UDP-glycosyltransferase family.</text>
</comment>
<dbReference type="CDD" id="cd03784">
    <property type="entry name" value="GT1_Gtf-like"/>
    <property type="match status" value="1"/>
</dbReference>
<keyword evidence="5" id="KW-0732">Signal</keyword>
<evidence type="ECO:0000256" key="5">
    <source>
        <dbReference type="RuleBase" id="RU362059"/>
    </source>
</evidence>
<feature type="signal peptide" evidence="5">
    <location>
        <begin position="1"/>
        <end position="16"/>
    </location>
</feature>
<keyword evidence="3 4" id="KW-0808">Transferase</keyword>
<dbReference type="InterPro" id="IPR035595">
    <property type="entry name" value="UDP_glycos_trans_CS"/>
</dbReference>
<dbReference type="EC" id="2.4.1.17" evidence="5"/>
<protein>
    <recommendedName>
        <fullName evidence="5">UDP-glucuronosyltransferase</fullName>
        <ecNumber evidence="5">2.4.1.17</ecNumber>
    </recommendedName>
</protein>
<comment type="catalytic activity">
    <reaction evidence="5">
        <text>glucuronate acceptor + UDP-alpha-D-glucuronate = acceptor beta-D-glucuronoside + UDP + H(+)</text>
        <dbReference type="Rhea" id="RHEA:21032"/>
        <dbReference type="ChEBI" id="CHEBI:15378"/>
        <dbReference type="ChEBI" id="CHEBI:58052"/>
        <dbReference type="ChEBI" id="CHEBI:58223"/>
        <dbReference type="ChEBI" id="CHEBI:132367"/>
        <dbReference type="ChEBI" id="CHEBI:132368"/>
        <dbReference type="EC" id="2.4.1.17"/>
    </reaction>
</comment>
<dbReference type="AlphaFoldDB" id="A0AAN7UY57"/>
<dbReference type="Gene3D" id="3.40.50.2000">
    <property type="entry name" value="Glycogen Phosphorylase B"/>
    <property type="match status" value="1"/>
</dbReference>
<feature type="chain" id="PRO_5042673852" description="UDP-glucuronosyltransferase" evidence="5">
    <location>
        <begin position="17"/>
        <end position="513"/>
    </location>
</feature>
<dbReference type="GO" id="GO:0016020">
    <property type="term" value="C:membrane"/>
    <property type="evidence" value="ECO:0007669"/>
    <property type="project" value="UniProtKB-SubCell"/>
</dbReference>
<dbReference type="Proteomes" id="UP001329430">
    <property type="component" value="Chromosome 10"/>
</dbReference>
<reference evidence="6 7" key="1">
    <citation type="journal article" date="2024" name="Insects">
        <title>An Improved Chromosome-Level Genome Assembly of the Firefly Pyrocoelia pectoralis.</title>
        <authorList>
            <person name="Fu X."/>
            <person name="Meyer-Rochow V.B."/>
            <person name="Ballantyne L."/>
            <person name="Zhu X."/>
        </authorList>
    </citation>
    <scope>NUCLEOTIDE SEQUENCE [LARGE SCALE GENOMIC DNA]</scope>
    <source>
        <strain evidence="6">XCY_ONT2</strain>
    </source>
</reference>
<keyword evidence="7" id="KW-1185">Reference proteome</keyword>
<keyword evidence="5" id="KW-0812">Transmembrane</keyword>
<evidence type="ECO:0000313" key="7">
    <source>
        <dbReference type="Proteomes" id="UP001329430"/>
    </source>
</evidence>
<dbReference type="PANTHER" id="PTHR48043:SF159">
    <property type="entry name" value="EG:EG0003.4 PROTEIN-RELATED"/>
    <property type="match status" value="1"/>
</dbReference>
<keyword evidence="5" id="KW-0472">Membrane</keyword>
<proteinExistence type="inferred from homology"/>
<keyword evidence="2 4" id="KW-0328">Glycosyltransferase</keyword>
<sequence>MLHFLNVCSLICAVCGSKILGVSLTPSYSHQVVFQPLWKELSLRGHQVTTITAYPLKDPKLVNLTEIDLSVAQLSNQNIKKLVGVSQTNFIYEIYHMYTLMANVLDQQLEHPPVKQLIEDERAKFDLVIVEYLWSTPLAFATRFNCPYIGIISLDGTNTIYRKIGNPTHSSLYPDNLLPFGDKLSLFQRVISFIYEFGYDVYLEGVLQEMEQKVVHKHFGGHYPSIAEMARNMSMLFVDADPIFHHNRPLVPGVVQIGSGSHIAAAKPLPKELSMLDNATNGFIYFSLGSNIKSEFLSLPTIKMILEVFAELPYTVLWKFGEDIPNKPGNVIVSKWFPQRDVLGHPNIKLFITQGGMQSMDEAIYFRVPMVGIPIFFDQPHNIKKMVNRGFGLELDRNNLEKNSFKTTILEVINNPRYRNTLTELADLAQDQPMTGLERAVWWSEYVIRHKGAKHLRSPLLDLPWYQYLFLDVIAVLLLGLLAVLWFLVFTFRLLIKLIKWKIPTVSNEKKSS</sequence>
<accession>A0AAN7UY57</accession>
<dbReference type="Pfam" id="PF00201">
    <property type="entry name" value="UDPGT"/>
    <property type="match status" value="1"/>
</dbReference>
<evidence type="ECO:0000256" key="1">
    <source>
        <dbReference type="ARBA" id="ARBA00009995"/>
    </source>
</evidence>
<comment type="subcellular location">
    <subcellularLocation>
        <location evidence="5">Membrane</location>
        <topology evidence="5">Single-pass membrane protein</topology>
    </subcellularLocation>
</comment>
<dbReference type="GO" id="GO:0015020">
    <property type="term" value="F:glucuronosyltransferase activity"/>
    <property type="evidence" value="ECO:0007669"/>
    <property type="project" value="UniProtKB-EC"/>
</dbReference>
<dbReference type="EMBL" id="JAVRBK010000010">
    <property type="protein sequence ID" value="KAK5638202.1"/>
    <property type="molecule type" value="Genomic_DNA"/>
</dbReference>
<dbReference type="InterPro" id="IPR050271">
    <property type="entry name" value="UDP-glycosyltransferase"/>
</dbReference>
<organism evidence="6 7">
    <name type="scientific">Pyrocoelia pectoralis</name>
    <dbReference type="NCBI Taxonomy" id="417401"/>
    <lineage>
        <taxon>Eukaryota</taxon>
        <taxon>Metazoa</taxon>
        <taxon>Ecdysozoa</taxon>
        <taxon>Arthropoda</taxon>
        <taxon>Hexapoda</taxon>
        <taxon>Insecta</taxon>
        <taxon>Pterygota</taxon>
        <taxon>Neoptera</taxon>
        <taxon>Endopterygota</taxon>
        <taxon>Coleoptera</taxon>
        <taxon>Polyphaga</taxon>
        <taxon>Elateriformia</taxon>
        <taxon>Elateroidea</taxon>
        <taxon>Lampyridae</taxon>
        <taxon>Lampyrinae</taxon>
        <taxon>Pyrocoelia</taxon>
    </lineage>
</organism>
<keyword evidence="5" id="KW-1133">Transmembrane helix</keyword>
<dbReference type="PANTHER" id="PTHR48043">
    <property type="entry name" value="EG:EG0003.4 PROTEIN-RELATED"/>
    <property type="match status" value="1"/>
</dbReference>
<evidence type="ECO:0000256" key="2">
    <source>
        <dbReference type="ARBA" id="ARBA00022676"/>
    </source>
</evidence>
<dbReference type="FunFam" id="3.40.50.2000:FF:000050">
    <property type="entry name" value="UDP-glucuronosyltransferase"/>
    <property type="match status" value="1"/>
</dbReference>
<evidence type="ECO:0000313" key="6">
    <source>
        <dbReference type="EMBL" id="KAK5638202.1"/>
    </source>
</evidence>
<evidence type="ECO:0000256" key="4">
    <source>
        <dbReference type="RuleBase" id="RU003718"/>
    </source>
</evidence>
<dbReference type="InterPro" id="IPR002213">
    <property type="entry name" value="UDP_glucos_trans"/>
</dbReference>
<name>A0AAN7UY57_9COLE</name>
<dbReference type="PROSITE" id="PS00375">
    <property type="entry name" value="UDPGT"/>
    <property type="match status" value="1"/>
</dbReference>
<feature type="transmembrane region" description="Helical" evidence="5">
    <location>
        <begin position="465"/>
        <end position="492"/>
    </location>
</feature>
<dbReference type="SUPFAM" id="SSF53756">
    <property type="entry name" value="UDP-Glycosyltransferase/glycogen phosphorylase"/>
    <property type="match status" value="1"/>
</dbReference>
<evidence type="ECO:0000256" key="3">
    <source>
        <dbReference type="ARBA" id="ARBA00022679"/>
    </source>
</evidence>